<proteinExistence type="predicted"/>
<dbReference type="OrthoDB" id="6920500at2"/>
<sequence>MDSTTEKADFPTAVSDTADLMAKLAYATPETAPLVPGRRTFFKYRDLGVTDATNGRMRAQLTIATGEMQQTGWHYHLCESQFIFTLRGWVDLVFEDGRHIRVSAGESLHIPGGLKHNELAISEDFELLEVSVPAKMGTVACEPPERFVAQGQLRNDRH</sequence>
<dbReference type="RefSeq" id="WP_062611381.1">
    <property type="nucleotide sequence ID" value="NZ_FCOX02000072.1"/>
</dbReference>
<dbReference type="Pfam" id="PF07883">
    <property type="entry name" value="Cupin_2"/>
    <property type="match status" value="1"/>
</dbReference>
<gene>
    <name evidence="2" type="ORF">AWB78_07254</name>
</gene>
<dbReference type="AlphaFoldDB" id="A0A158EDR1"/>
<dbReference type="InterPro" id="IPR014710">
    <property type="entry name" value="RmlC-like_jellyroll"/>
</dbReference>
<organism evidence="2 3">
    <name type="scientific">Caballeronia calidae</name>
    <dbReference type="NCBI Taxonomy" id="1777139"/>
    <lineage>
        <taxon>Bacteria</taxon>
        <taxon>Pseudomonadati</taxon>
        <taxon>Pseudomonadota</taxon>
        <taxon>Betaproteobacteria</taxon>
        <taxon>Burkholderiales</taxon>
        <taxon>Burkholderiaceae</taxon>
        <taxon>Caballeronia</taxon>
    </lineage>
</organism>
<dbReference type="InterPro" id="IPR013096">
    <property type="entry name" value="Cupin_2"/>
</dbReference>
<reference evidence="2" key="1">
    <citation type="submission" date="2016-01" db="EMBL/GenBank/DDBJ databases">
        <authorList>
            <person name="Peeters C."/>
        </authorList>
    </citation>
    <scope>NUCLEOTIDE SEQUENCE</scope>
    <source>
        <strain evidence="2">LMG 29321</strain>
    </source>
</reference>
<dbReference type="SUPFAM" id="SSF51182">
    <property type="entry name" value="RmlC-like cupins"/>
    <property type="match status" value="1"/>
</dbReference>
<evidence type="ECO:0000259" key="1">
    <source>
        <dbReference type="Pfam" id="PF07883"/>
    </source>
</evidence>
<dbReference type="Proteomes" id="UP000071859">
    <property type="component" value="Unassembled WGS sequence"/>
</dbReference>
<evidence type="ECO:0000313" key="2">
    <source>
        <dbReference type="EMBL" id="SAL05029.1"/>
    </source>
</evidence>
<name>A0A158EDR1_9BURK</name>
<dbReference type="InterPro" id="IPR011051">
    <property type="entry name" value="RmlC_Cupin_sf"/>
</dbReference>
<dbReference type="EMBL" id="FCOX02000072">
    <property type="protein sequence ID" value="SAL05029.1"/>
    <property type="molecule type" value="Genomic_DNA"/>
</dbReference>
<accession>A0A158EDR1</accession>
<dbReference type="CDD" id="cd06980">
    <property type="entry name" value="cupin_bxe_c0505"/>
    <property type="match status" value="1"/>
</dbReference>
<keyword evidence="3" id="KW-1185">Reference proteome</keyword>
<feature type="domain" description="Cupin type-2" evidence="1">
    <location>
        <begin position="62"/>
        <end position="128"/>
    </location>
</feature>
<evidence type="ECO:0000313" key="3">
    <source>
        <dbReference type="Proteomes" id="UP000071859"/>
    </source>
</evidence>
<dbReference type="Gene3D" id="2.60.120.10">
    <property type="entry name" value="Jelly Rolls"/>
    <property type="match status" value="1"/>
</dbReference>
<protein>
    <submittedName>
        <fullName evidence="2">Cupin</fullName>
    </submittedName>
</protein>
<comment type="caution">
    <text evidence="2">The sequence shown here is derived from an EMBL/GenBank/DDBJ whole genome shotgun (WGS) entry which is preliminary data.</text>
</comment>